<proteinExistence type="predicted"/>
<sequence length="264" mass="28668">MLIPALALLLGTQPAAVAQEAERVVIEKGHVDLGPRFVDGKWTVQLRDDTGGSPQWRALSDVVLHVPDAAKTTVPDDQAYAFLGDRGSAVWVLPQVEQNGVVWPGWNTQDPEVAKTVDREVTWRLHGVRGPGRFALFLTGNFGAPQQIFTSGATTPQETGVEVGTHVHGNWVFSAPGTYLLDVEMSTRTKDRRELSDRRALRVHVGNTDPRAAFDVPAAQAEQPRAESPEPSAGFPWPWAGLGGLALVVVVAAVVVVRRRRGER</sequence>
<organism evidence="3 4">
    <name type="scientific">Lentzea indica</name>
    <dbReference type="NCBI Taxonomy" id="2604800"/>
    <lineage>
        <taxon>Bacteria</taxon>
        <taxon>Bacillati</taxon>
        <taxon>Actinomycetota</taxon>
        <taxon>Actinomycetes</taxon>
        <taxon>Pseudonocardiales</taxon>
        <taxon>Pseudonocardiaceae</taxon>
        <taxon>Lentzea</taxon>
    </lineage>
</organism>
<evidence type="ECO:0000256" key="1">
    <source>
        <dbReference type="SAM" id="MobiDB-lite"/>
    </source>
</evidence>
<dbReference type="EMBL" id="VSRL01000120">
    <property type="protein sequence ID" value="NKE60383.1"/>
    <property type="molecule type" value="Genomic_DNA"/>
</dbReference>
<accession>A0ABX1FN07</accession>
<feature type="region of interest" description="Disordered" evidence="1">
    <location>
        <begin position="212"/>
        <end position="232"/>
    </location>
</feature>
<name>A0ABX1FN07_9PSEU</name>
<feature type="transmembrane region" description="Helical" evidence="2">
    <location>
        <begin position="237"/>
        <end position="257"/>
    </location>
</feature>
<protein>
    <recommendedName>
        <fullName evidence="5">ABC transporter-associated repeat protein</fullName>
    </recommendedName>
</protein>
<dbReference type="Proteomes" id="UP001515943">
    <property type="component" value="Unassembled WGS sequence"/>
</dbReference>
<keyword evidence="2" id="KW-0472">Membrane</keyword>
<keyword evidence="4" id="KW-1185">Reference proteome</keyword>
<evidence type="ECO:0008006" key="5">
    <source>
        <dbReference type="Google" id="ProtNLM"/>
    </source>
</evidence>
<evidence type="ECO:0000313" key="3">
    <source>
        <dbReference type="EMBL" id="NKE60383.1"/>
    </source>
</evidence>
<evidence type="ECO:0000256" key="2">
    <source>
        <dbReference type="SAM" id="Phobius"/>
    </source>
</evidence>
<dbReference type="InterPro" id="IPR022395">
    <property type="entry name" value="CHP03773_ABC_transptr-like"/>
</dbReference>
<gene>
    <name evidence="3" type="ORF">FXN61_27755</name>
</gene>
<evidence type="ECO:0000313" key="4">
    <source>
        <dbReference type="Proteomes" id="UP001515943"/>
    </source>
</evidence>
<dbReference type="InterPro" id="IPR022435">
    <property type="entry name" value="Surface-anchored_actinobac"/>
</dbReference>
<reference evidence="3 4" key="1">
    <citation type="submission" date="2019-08" db="EMBL/GenBank/DDBJ databases">
        <title>Lentzea from Indian Himalayas.</title>
        <authorList>
            <person name="Mandal S."/>
            <person name="Mallick Gupta A."/>
            <person name="Maiti P.K."/>
            <person name="Sarkar J."/>
            <person name="Mandal S."/>
        </authorList>
    </citation>
    <scope>NUCLEOTIDE SEQUENCE [LARGE SCALE GENOMIC DNA]</scope>
    <source>
        <strain evidence="3 4">PSKA42</strain>
    </source>
</reference>
<dbReference type="NCBIfam" id="TIGR03769">
    <property type="entry name" value="P_ac_wall_RPT"/>
    <property type="match status" value="1"/>
</dbReference>
<keyword evidence="2" id="KW-1133">Transmembrane helix</keyword>
<dbReference type="NCBIfam" id="TIGR03773">
    <property type="entry name" value="anch_rpt_wall"/>
    <property type="match status" value="1"/>
</dbReference>
<dbReference type="NCBIfam" id="NF038134">
    <property type="entry name" value="choice_anch_M"/>
    <property type="match status" value="1"/>
</dbReference>
<comment type="caution">
    <text evidence="3">The sequence shown here is derived from an EMBL/GenBank/DDBJ whole genome shotgun (WGS) entry which is preliminary data.</text>
</comment>
<keyword evidence="2" id="KW-0812">Transmembrane</keyword>